<evidence type="ECO:0000256" key="13">
    <source>
        <dbReference type="ARBA" id="ARBA00023125"/>
    </source>
</evidence>
<dbReference type="Gene3D" id="3.10.10.10">
    <property type="entry name" value="HIV Type 1 Reverse Transcriptase, subunit A, domain 1"/>
    <property type="match status" value="2"/>
</dbReference>
<dbReference type="CDD" id="cd00303">
    <property type="entry name" value="retropepsin_like"/>
    <property type="match status" value="1"/>
</dbReference>
<dbReference type="Pfam" id="PF00078">
    <property type="entry name" value="RVT_1"/>
    <property type="match status" value="3"/>
</dbReference>
<feature type="domain" description="Integrase catalytic" evidence="20">
    <location>
        <begin position="2328"/>
        <end position="2489"/>
    </location>
</feature>
<dbReference type="InterPro" id="IPR001995">
    <property type="entry name" value="Peptidase_A2_cat"/>
</dbReference>
<dbReference type="InterPro" id="IPR036397">
    <property type="entry name" value="RNaseH_sf"/>
</dbReference>
<evidence type="ECO:0000256" key="15">
    <source>
        <dbReference type="PROSITE-ProRule" id="PRU00047"/>
    </source>
</evidence>
<keyword evidence="9" id="KW-0460">Magnesium</keyword>
<dbReference type="SUPFAM" id="SSF56672">
    <property type="entry name" value="DNA/RNA polymerases"/>
    <property type="match status" value="3"/>
</dbReference>
<dbReference type="Gene3D" id="3.30.70.270">
    <property type="match status" value="6"/>
</dbReference>
<feature type="region of interest" description="Disordered" evidence="16">
    <location>
        <begin position="875"/>
        <end position="911"/>
    </location>
</feature>
<dbReference type="SUPFAM" id="SSF50630">
    <property type="entry name" value="Acid proteases"/>
    <property type="match status" value="1"/>
</dbReference>
<dbReference type="InterPro" id="IPR012337">
    <property type="entry name" value="RNaseH-like_sf"/>
</dbReference>
<dbReference type="InterPro" id="IPR043502">
    <property type="entry name" value="DNA/RNA_pol_sf"/>
</dbReference>
<dbReference type="Pfam" id="PF17919">
    <property type="entry name" value="RT_RNaseH_2"/>
    <property type="match status" value="1"/>
</dbReference>
<keyword evidence="15" id="KW-0479">Metal-binding</keyword>
<evidence type="ECO:0000259" key="18">
    <source>
        <dbReference type="PROSITE" id="PS50175"/>
    </source>
</evidence>
<dbReference type="InterPro" id="IPR041373">
    <property type="entry name" value="RT_RNaseH"/>
</dbReference>
<dbReference type="Gene3D" id="3.10.20.370">
    <property type="match status" value="1"/>
</dbReference>
<dbReference type="PROSITE" id="PS50994">
    <property type="entry name" value="INTEGRASE"/>
    <property type="match status" value="2"/>
</dbReference>
<keyword evidence="14" id="KW-0511">Multifunctional enzyme</keyword>
<dbReference type="Pfam" id="PF22938">
    <property type="entry name" value="Integrase_p58_C"/>
    <property type="match status" value="1"/>
</dbReference>
<evidence type="ECO:0000256" key="2">
    <source>
        <dbReference type="ARBA" id="ARBA00022670"/>
    </source>
</evidence>
<organism evidence="21 22">
    <name type="scientific">Cordylochernes scorpioides</name>
    <dbReference type="NCBI Taxonomy" id="51811"/>
    <lineage>
        <taxon>Eukaryota</taxon>
        <taxon>Metazoa</taxon>
        <taxon>Ecdysozoa</taxon>
        <taxon>Arthropoda</taxon>
        <taxon>Chelicerata</taxon>
        <taxon>Arachnida</taxon>
        <taxon>Pseudoscorpiones</taxon>
        <taxon>Cheliferoidea</taxon>
        <taxon>Chernetidae</taxon>
        <taxon>Cordylochernes</taxon>
    </lineage>
</organism>
<dbReference type="SUPFAM" id="SSF53098">
    <property type="entry name" value="Ribonuclease H-like"/>
    <property type="match status" value="2"/>
</dbReference>
<keyword evidence="3" id="KW-0808">Transferase</keyword>
<dbReference type="InterPro" id="IPR050951">
    <property type="entry name" value="Retrovirus_Pol_polyprotein"/>
</dbReference>
<dbReference type="CDD" id="cd01647">
    <property type="entry name" value="RT_LTR"/>
    <property type="match status" value="3"/>
</dbReference>
<evidence type="ECO:0000256" key="16">
    <source>
        <dbReference type="SAM" id="MobiDB-lite"/>
    </source>
</evidence>
<dbReference type="InterPro" id="IPR041588">
    <property type="entry name" value="Integrase_H2C2"/>
</dbReference>
<dbReference type="SMART" id="SM00343">
    <property type="entry name" value="ZnF_C2HC"/>
    <property type="match status" value="3"/>
</dbReference>
<keyword evidence="8" id="KW-0378">Hydrolase</keyword>
<dbReference type="Gene3D" id="1.10.340.70">
    <property type="match status" value="1"/>
</dbReference>
<evidence type="ECO:0000313" key="21">
    <source>
        <dbReference type="EMBL" id="UYV67974.1"/>
    </source>
</evidence>
<evidence type="ECO:0000256" key="4">
    <source>
        <dbReference type="ARBA" id="ARBA00022695"/>
    </source>
</evidence>
<dbReference type="InterPro" id="IPR000477">
    <property type="entry name" value="RT_dom"/>
</dbReference>
<dbReference type="Gene3D" id="3.30.420.10">
    <property type="entry name" value="Ribonuclease H-like superfamily/Ribonuclease H"/>
    <property type="match status" value="3"/>
</dbReference>
<dbReference type="InterPro" id="IPR021109">
    <property type="entry name" value="Peptidase_aspartic_dom_sf"/>
</dbReference>
<keyword evidence="2" id="KW-0645">Protease</keyword>
<feature type="compositionally biased region" description="Basic and acidic residues" evidence="16">
    <location>
        <begin position="3251"/>
        <end position="3282"/>
    </location>
</feature>
<feature type="compositionally biased region" description="Polar residues" evidence="16">
    <location>
        <begin position="1109"/>
        <end position="1142"/>
    </location>
</feature>
<evidence type="ECO:0000256" key="14">
    <source>
        <dbReference type="ARBA" id="ARBA00023268"/>
    </source>
</evidence>
<evidence type="ECO:0000259" key="19">
    <source>
        <dbReference type="PROSITE" id="PS50878"/>
    </source>
</evidence>
<feature type="domain" description="Reverse transcriptase" evidence="19">
    <location>
        <begin position="2669"/>
        <end position="2847"/>
    </location>
</feature>
<evidence type="ECO:0000256" key="12">
    <source>
        <dbReference type="ARBA" id="ARBA00022918"/>
    </source>
</evidence>
<keyword evidence="13" id="KW-0238">DNA-binding</keyword>
<sequence>MIRDQIIEKCYNRQLKEKLLQQDNLNLQRTIEISRMFETAKEEFRVLTNEDMTSINRVNYKNNFQAANESTVKGPKAHNVCHQKGSTSKVSAPNFEECYRCGLTTHPPYKCGAKNMKCTFCNKMGHLNRVCRNKNKYKNIEGKKRNIQNISENNEDSDEYTFFLGSDNKESIYIDGKEITMTIDTGSDTTFIGLENLKNIFPKSQMPTLNGTERKFYAYGQTSPLPCCGYFFADVSWGERSIKEQIFVIEGKAEPLLGKKASFELEIIKRGTKIRNTQQEVIPKDIYNLIQENMNLFQGQGNVKGYSQKITLKENVTPVAQRCRHFPYKMVEAINQELDKMIEDGIIEEVHEASEWISNIVAVPKKGTEEIRLCVDLREVNKAIVRERYPIPTVDNILQALQGAKVFAKLDAKKGFWQIELDEKSRPLTTFITPRGCYRFCKISFGLCSAPEAFQKAMNSILSHLEGVLCYIDDVIVYAQSIEQLDQRLKKVFERFQQVGLKLNKSKCKFALNELEILGHIVSKDGVRPDPKKIESVLSFSKPENVDSLKSFLGTCGFLRKFIPDFSKLAEPLNNLTRKDIKWKWSKKEEDSFRKLKEALTKNPCLAYFDMNAPTEVIADASPVGLGAVLLRRQNDGSKKSVAYASRSLTNVKRRYSQMEKEALGFVWAVEHFNDYLWGNKFVLKTDHKPLIYMLNPKKATVLPPKIERLSWRLQPYDYEIESTPHPSTGKTPGLLLFSREIRNKLNDINDNDSLMDREVMEHNQAYKERMKKYADSKNKALPHDFNKGNIVYVANTEMKSKLTPNYDNQRFIILETISPNSFKLVDTETGSFIIRNAKHLRHANVLQDFNKGIDLNTTLIKTPEIRIELPSTSRMVETRSGKMQDPAQERIQAEESAKPQPGATIGRDASSDPVVLNPNIDIPKYDGTEDPRPWIESLEEIGFLYHWADYIISRYAAMNMTGSAKTWLNLHKASFTSWENIKIRLIQDFSLDANKEELRMKLNRMQHWNEPAIRFAEDILVLCNKVDPAMEEETKIEHVIGGLKKEYSFALYLKPPKTTDDLLVVCKKMDSFEKKYRKRVEKSRNLYNGPRYSRPQQQSRYVPPTAARNYQTTSRPQAPVSNNYKNDSPPTPRQYRNNFPQPSTPRRPYNPNFVPKPNLQRNTYNKSQEVSKNRTEDGRPICFKCNKPGHVARYCRVKFIRILEEDPADTQEKVEEKCQMNEISEKSGPRLYADIGTFEALVDTGADLSVVDLRTALDTGHGISKLAKICAGPDGKKLDMVGSIFLNIKIDDETLSHNFVILKTHLRTLILGRDFLKKMNAKIDCKQETIKYDLTNNHDEIYFEMLKIKSAKDSIVPECSMKLIKALVETEDGEYIIEESSKMFQTNGLRLARSLINVINRETHIWITNPYPRPLKIMKNQTLAFGSSPAKINVSQEREVEKNEEPRFQINENLSPKEQKELKQVLERYGDLFSSRLGRTNLAKHRIDTEDAKPIKHKPYRVSAKERDIIKEQIDEMLTEGIIRPSSSPWSFPVILVKKRDGKYRFCVDYRKLNNVTVKDVYPIPRIDEVMDTLQGSTHFSAIDLRSGYWQVEVEERDKEKTAFTTAHGLYEFNVMPFGLCNAPATFERNMENMLGNLRWQICLCYLDDVIIYSPDFPTHLKRLEAVFRCFRESNLRLNDKKCRFAFEELEILGYITSKHGIKPAEHNIKAVRNFPRPKKVKEVQSFLGMCSYYRKFIKDFSKIADPLTNLIKKSVAFTWTERQEEAFQTLKTALLSPPILGHFNPNAPTYVHTDASNIGIGATLVQDIGGEEKVISYLSRTLSKAEQNYSTTEKECLAVVWSMSKLRPYLYGRHFKIVTDHHALCWLKNLKDPTGRLARWALKIQEYDFDIIHKSGKKHLDADGLSRGPLPETDWDEDFERLFLNQITDEEDKFIESVKKNLNGSRRSIAQNFKEEDGCLFKKNPNPEGRAWLLVVPENKKREIMKEYHNHMSNGHLGVARTMYRIKSKYFWPSMLKDVSEFVKTCHLCQSRKGSNQLPSGLLQPIPPANFPFERIGIDFVGPLPSTKNRKKWIIVLTDYYTRYAETRAVSEATVKEVSKFLVEDIFLRHGAPQYLISDRGSQFTSNLMKEVMKTCKIKHCFTTSYHPQTNGLTERLNRTLINMLSMYVNTDQKNWDEILPFITHAYNTTIQETTGYSPFFLMFGREPTSLLDDRNISVDIDKDDYDEYIKHHLDKINRTRKLVINNTIKTQERMKKNYDKKHMERSYEPGELVAVWTPIRKIGKCEKLLRKYFGPYRILKKLSNVNYLIEPKDNPGQDPLIVHVSRLKPYFERIDEVTHEDPGLLDMGVQKNDLHVVVDHATRFAWTFPSRSTSMTTYIQVIKRVLQSGCTWRLLTDRAPAFTSQWFRRFLISHNIQPMLTTSNHPQANGLSERLNATLTGKLRLLHLQHPKASWTMLQSKVVKAYNDTPHSVTGFPPSYLMNGYLPKELSQHLDPYPSVTESRRLALQRTKERHKQDKIRFDKNHRFPDFEQIQVNESERTMMNIEQFNPNNGNELSGYLERFESYCIANDIVKVNKKRATFFSLCGRETYNIIRTLTSPKNPLETEWEEVVTRIKKYFDPTSNIIVQRFKFTKRLQMPNETISEFITALNKIAEKCEFPDLEDRLRDALVCGIIWFATPIVPVLKRDGSIRICGDYRSTVNTIVETDTFPVPAAADLQVNLAGGKVFSKLDLKDAYQQLVVDEETAELLAINTHKGLFKVNRLPFGVSCAPGIFQRRMKSLIAKIPGVVVYLDDILVTGKDEMEHDLRLREVLKSIQRMGLTLKKEKCEFKKSSLIFLGCRIDAEGIHPTEEKCEAIKNFPKPENKKELQSFLGLLDFYSRFLKDRTTVLEPLHRLLNKINCWKWKEVKDRAFREAKNLIQSDLVLTPYDARKPLVLACDASPFGVGAVLSHVEEGMERPIAFASRTISQTERRYAQIYKEALAIIFGISKFYKYLYGRDFKIITDHKPLLGIFNPNKPIPQMLSPRMMRWSLTLASYSYQIEHRPGRMNANADALSRAPHKKTSKETLEPVDVFLMETNEESPLEAKEVAKLRQEDSVLGIFVKWTRIGWPAHCPAERFRPYFNRRNELSLHRECLLKNGWENISVTLPRALFAMRTTPHGTTGLTPAELLMGRRLTTRMNRLHLKESEDSENGKEHFQNRFKSQDIVYARKYNRKGKWEPGKIKTVLGPRNYEVIMENGVTAKRHQDQLMRRVKEEVSEDVEKKEECNTERRGEQMNDPNESQERLEETPGPSRPIRNRRLPEYLKDCVTNWGLEDVVFWITIGKNRRRSKTPASKAAVNN</sequence>
<feature type="compositionally biased region" description="Basic and acidic residues" evidence="16">
    <location>
        <begin position="877"/>
        <end position="898"/>
    </location>
</feature>
<keyword evidence="11" id="KW-0229">DNA integration</keyword>
<keyword evidence="15" id="KW-0863">Zinc-finger</keyword>
<keyword evidence="6" id="KW-0064">Aspartyl protease</keyword>
<evidence type="ECO:0000256" key="5">
    <source>
        <dbReference type="ARBA" id="ARBA00022722"/>
    </source>
</evidence>
<dbReference type="SUPFAM" id="SSF57756">
    <property type="entry name" value="Retrovirus zinc finger-like domains"/>
    <property type="match status" value="1"/>
</dbReference>
<dbReference type="PANTHER" id="PTHR37984">
    <property type="entry name" value="PROTEIN CBG26694"/>
    <property type="match status" value="1"/>
</dbReference>
<evidence type="ECO:0000256" key="8">
    <source>
        <dbReference type="ARBA" id="ARBA00022801"/>
    </source>
</evidence>
<gene>
    <name evidence="21" type="ORF">LAZ67_5002676</name>
</gene>
<dbReference type="InterPro" id="IPR041577">
    <property type="entry name" value="RT_RNaseH_2"/>
</dbReference>
<dbReference type="PROSITE" id="PS50878">
    <property type="entry name" value="RT_POL"/>
    <property type="match status" value="3"/>
</dbReference>
<accession>A0ABY6KHN4</accession>
<keyword evidence="10" id="KW-0694">RNA-binding</keyword>
<evidence type="ECO:0000256" key="9">
    <source>
        <dbReference type="ARBA" id="ARBA00022842"/>
    </source>
</evidence>
<keyword evidence="15" id="KW-0862">Zinc</keyword>
<feature type="domain" description="Integrase catalytic" evidence="20">
    <location>
        <begin position="2050"/>
        <end position="2209"/>
    </location>
</feature>
<evidence type="ECO:0000259" key="20">
    <source>
        <dbReference type="PROSITE" id="PS50994"/>
    </source>
</evidence>
<protein>
    <recommendedName>
        <fullName evidence="1">RNA-directed DNA polymerase</fullName>
        <ecNumber evidence="1">2.7.7.49</ecNumber>
    </recommendedName>
</protein>
<dbReference type="Pfam" id="PF00665">
    <property type="entry name" value="rve"/>
    <property type="match status" value="1"/>
</dbReference>
<dbReference type="EMBL" id="CP092867">
    <property type="protein sequence ID" value="UYV67974.1"/>
    <property type="molecule type" value="Genomic_DNA"/>
</dbReference>
<evidence type="ECO:0000256" key="1">
    <source>
        <dbReference type="ARBA" id="ARBA00012493"/>
    </source>
</evidence>
<dbReference type="InterPro" id="IPR036875">
    <property type="entry name" value="Znf_CCHC_sf"/>
</dbReference>
<dbReference type="InterPro" id="IPR001878">
    <property type="entry name" value="Znf_CCHC"/>
</dbReference>
<dbReference type="PROSITE" id="PS00141">
    <property type="entry name" value="ASP_PROTEASE"/>
    <property type="match status" value="1"/>
</dbReference>
<dbReference type="InterPro" id="IPR043128">
    <property type="entry name" value="Rev_trsase/Diguanyl_cyclase"/>
</dbReference>
<dbReference type="PROSITE" id="PS50158">
    <property type="entry name" value="ZF_CCHC"/>
    <property type="match status" value="1"/>
</dbReference>
<feature type="domain" description="Peptidase A2" evidence="18">
    <location>
        <begin position="1239"/>
        <end position="1316"/>
    </location>
</feature>
<keyword evidence="5" id="KW-0540">Nuclease</keyword>
<dbReference type="InterPro" id="IPR001584">
    <property type="entry name" value="Integrase_cat-core"/>
</dbReference>
<feature type="domain" description="Reverse transcriptase" evidence="19">
    <location>
        <begin position="344"/>
        <end position="522"/>
    </location>
</feature>
<evidence type="ECO:0000256" key="7">
    <source>
        <dbReference type="ARBA" id="ARBA00022759"/>
    </source>
</evidence>
<keyword evidence="12" id="KW-0695">RNA-directed DNA polymerase</keyword>
<evidence type="ECO:0000259" key="17">
    <source>
        <dbReference type="PROSITE" id="PS50158"/>
    </source>
</evidence>
<proteinExistence type="predicted"/>
<dbReference type="Proteomes" id="UP001235939">
    <property type="component" value="Chromosome 05"/>
</dbReference>
<dbReference type="InterPro" id="IPR018061">
    <property type="entry name" value="Retropepsins"/>
</dbReference>
<evidence type="ECO:0000313" key="22">
    <source>
        <dbReference type="Proteomes" id="UP001235939"/>
    </source>
</evidence>
<feature type="compositionally biased region" description="Polar residues" evidence="16">
    <location>
        <begin position="1160"/>
        <end position="1169"/>
    </location>
</feature>
<reference evidence="21 22" key="1">
    <citation type="submission" date="2022-01" db="EMBL/GenBank/DDBJ databases">
        <title>A chromosomal length assembly of Cordylochernes scorpioides.</title>
        <authorList>
            <person name="Zeh D."/>
            <person name="Zeh J."/>
        </authorList>
    </citation>
    <scope>NUCLEOTIDE SEQUENCE [LARGE SCALE GENOMIC DNA]</scope>
    <source>
        <strain evidence="21">IN4F17</strain>
        <tissue evidence="21">Whole Body</tissue>
    </source>
</reference>
<dbReference type="Gene3D" id="2.40.70.10">
    <property type="entry name" value="Acid Proteases"/>
    <property type="match status" value="1"/>
</dbReference>
<keyword evidence="7" id="KW-0255">Endonuclease</keyword>
<keyword evidence="4" id="KW-0548">Nucleotidyltransferase</keyword>
<dbReference type="Pfam" id="PF00077">
    <property type="entry name" value="RVP"/>
    <property type="match status" value="1"/>
</dbReference>
<evidence type="ECO:0000256" key="10">
    <source>
        <dbReference type="ARBA" id="ARBA00022884"/>
    </source>
</evidence>
<dbReference type="PANTHER" id="PTHR37984:SF5">
    <property type="entry name" value="PROTEIN NYNRIN-LIKE"/>
    <property type="match status" value="1"/>
</dbReference>
<dbReference type="EC" id="2.7.7.49" evidence="1"/>
<keyword evidence="22" id="KW-1185">Reference proteome</keyword>
<feature type="region of interest" description="Disordered" evidence="16">
    <location>
        <begin position="3251"/>
        <end position="3305"/>
    </location>
</feature>
<feature type="domain" description="CCHC-type" evidence="17">
    <location>
        <begin position="1183"/>
        <end position="1197"/>
    </location>
</feature>
<dbReference type="Pfam" id="PF17921">
    <property type="entry name" value="Integrase_H2C2"/>
    <property type="match status" value="1"/>
</dbReference>
<feature type="region of interest" description="Disordered" evidence="16">
    <location>
        <begin position="1084"/>
        <end position="1176"/>
    </location>
</feature>
<dbReference type="Pfam" id="PF17917">
    <property type="entry name" value="RT_RNaseH"/>
    <property type="match status" value="2"/>
</dbReference>
<evidence type="ECO:0000256" key="3">
    <source>
        <dbReference type="ARBA" id="ARBA00022679"/>
    </source>
</evidence>
<evidence type="ECO:0000256" key="6">
    <source>
        <dbReference type="ARBA" id="ARBA00022750"/>
    </source>
</evidence>
<feature type="domain" description="Reverse transcriptase" evidence="19">
    <location>
        <begin position="1519"/>
        <end position="1698"/>
    </location>
</feature>
<name>A0ABY6KHN4_9ARAC</name>
<dbReference type="PROSITE" id="PS50175">
    <property type="entry name" value="ASP_PROT_RETROV"/>
    <property type="match status" value="1"/>
</dbReference>
<dbReference type="InterPro" id="IPR054465">
    <property type="entry name" value="Integrase_p58-like_C"/>
</dbReference>
<evidence type="ECO:0000256" key="11">
    <source>
        <dbReference type="ARBA" id="ARBA00022908"/>
    </source>
</evidence>
<dbReference type="CDD" id="cd09274">
    <property type="entry name" value="RNase_HI_RT_Ty3"/>
    <property type="match status" value="3"/>
</dbReference>
<dbReference type="InterPro" id="IPR001969">
    <property type="entry name" value="Aspartic_peptidase_AS"/>
</dbReference>